<dbReference type="Proteomes" id="UP001519460">
    <property type="component" value="Unassembled WGS sequence"/>
</dbReference>
<proteinExistence type="predicted"/>
<sequence length="71" mass="7748">MNKRTTKTNSSVDSAFDVLWLNATVSRNGLPTSVVSMNACLTETNKDTVGPTVKCGWELENGYALVFGYEN</sequence>
<accession>A0ABD0JV88</accession>
<keyword evidence="2" id="KW-1185">Reference proteome</keyword>
<comment type="caution">
    <text evidence="1">The sequence shown here is derived from an EMBL/GenBank/DDBJ whole genome shotgun (WGS) entry which is preliminary data.</text>
</comment>
<organism evidence="1 2">
    <name type="scientific">Batillaria attramentaria</name>
    <dbReference type="NCBI Taxonomy" id="370345"/>
    <lineage>
        <taxon>Eukaryota</taxon>
        <taxon>Metazoa</taxon>
        <taxon>Spiralia</taxon>
        <taxon>Lophotrochozoa</taxon>
        <taxon>Mollusca</taxon>
        <taxon>Gastropoda</taxon>
        <taxon>Caenogastropoda</taxon>
        <taxon>Sorbeoconcha</taxon>
        <taxon>Cerithioidea</taxon>
        <taxon>Batillariidae</taxon>
        <taxon>Batillaria</taxon>
    </lineage>
</organism>
<evidence type="ECO:0000313" key="2">
    <source>
        <dbReference type="Proteomes" id="UP001519460"/>
    </source>
</evidence>
<gene>
    <name evidence="1" type="ORF">BaRGS_00030094</name>
</gene>
<dbReference type="AlphaFoldDB" id="A0ABD0JV88"/>
<reference evidence="1 2" key="1">
    <citation type="journal article" date="2023" name="Sci. Data">
        <title>Genome assembly of the Korean intertidal mud-creeper Batillaria attramentaria.</title>
        <authorList>
            <person name="Patra A.K."/>
            <person name="Ho P.T."/>
            <person name="Jun S."/>
            <person name="Lee S.J."/>
            <person name="Kim Y."/>
            <person name="Won Y.J."/>
        </authorList>
    </citation>
    <scope>NUCLEOTIDE SEQUENCE [LARGE SCALE GENOMIC DNA]</scope>
    <source>
        <strain evidence="1">Wonlab-2016</strain>
    </source>
</reference>
<evidence type="ECO:0000313" key="1">
    <source>
        <dbReference type="EMBL" id="KAK7478631.1"/>
    </source>
</evidence>
<protein>
    <submittedName>
        <fullName evidence="1">Uncharacterized protein</fullName>
    </submittedName>
</protein>
<dbReference type="EMBL" id="JACVVK020000320">
    <property type="protein sequence ID" value="KAK7478631.1"/>
    <property type="molecule type" value="Genomic_DNA"/>
</dbReference>
<name>A0ABD0JV88_9CAEN</name>